<feature type="compositionally biased region" description="Low complexity" evidence="1">
    <location>
        <begin position="156"/>
        <end position="169"/>
    </location>
</feature>
<dbReference type="EMBL" id="GBYB01001965">
    <property type="protein sequence ID" value="JAG71732.1"/>
    <property type="molecule type" value="Transcribed_RNA"/>
</dbReference>
<reference evidence="2" key="1">
    <citation type="submission" date="2015-01" db="EMBL/GenBank/DDBJ databases">
        <title>Transcriptome Assembly of Fopius arisanus.</title>
        <authorList>
            <person name="Geib S."/>
        </authorList>
    </citation>
    <scope>NUCLEOTIDE SEQUENCE</scope>
</reference>
<reference evidence="4" key="2">
    <citation type="submission" date="2025-04" db="UniProtKB">
        <authorList>
            <consortium name="RefSeq"/>
        </authorList>
    </citation>
    <scope>IDENTIFICATION</scope>
    <source>
        <strain evidence="4">USDA-PBARC FA_bdor</strain>
        <tissue evidence="4">Whole organism</tissue>
    </source>
</reference>
<feature type="region of interest" description="Disordered" evidence="1">
    <location>
        <begin position="1"/>
        <end position="75"/>
    </location>
</feature>
<feature type="region of interest" description="Disordered" evidence="1">
    <location>
        <begin position="153"/>
        <end position="229"/>
    </location>
</feature>
<feature type="compositionally biased region" description="Basic and acidic residues" evidence="1">
    <location>
        <begin position="452"/>
        <end position="463"/>
    </location>
</feature>
<accession>A0A9R1U4P0</accession>
<dbReference type="OrthoDB" id="435460at2759"/>
<dbReference type="AlphaFoldDB" id="A0A0C9R1U4"/>
<evidence type="ECO:0000256" key="1">
    <source>
        <dbReference type="SAM" id="MobiDB-lite"/>
    </source>
</evidence>
<dbReference type="RefSeq" id="XP_011307373.1">
    <property type="nucleotide sequence ID" value="XM_011309071.1"/>
</dbReference>
<feature type="compositionally biased region" description="Basic residues" evidence="1">
    <location>
        <begin position="45"/>
        <end position="60"/>
    </location>
</feature>
<keyword evidence="3" id="KW-1185">Reference proteome</keyword>
<dbReference type="Proteomes" id="UP000694866">
    <property type="component" value="Unplaced"/>
</dbReference>
<accession>A0A0C9R1U4</accession>
<feature type="compositionally biased region" description="Basic and acidic residues" evidence="1">
    <location>
        <begin position="571"/>
        <end position="582"/>
    </location>
</feature>
<feature type="region of interest" description="Disordered" evidence="1">
    <location>
        <begin position="325"/>
        <end position="583"/>
    </location>
</feature>
<dbReference type="Gene3D" id="1.10.10.60">
    <property type="entry name" value="Homeodomain-like"/>
    <property type="match status" value="1"/>
</dbReference>
<feature type="compositionally biased region" description="Basic and acidic residues" evidence="1">
    <location>
        <begin position="213"/>
        <end position="229"/>
    </location>
</feature>
<feature type="compositionally biased region" description="Basic and acidic residues" evidence="1">
    <location>
        <begin position="527"/>
        <end position="538"/>
    </location>
</feature>
<proteinExistence type="predicted"/>
<feature type="compositionally biased region" description="Basic and acidic residues" evidence="1">
    <location>
        <begin position="28"/>
        <end position="44"/>
    </location>
</feature>
<protein>
    <submittedName>
        <fullName evidence="2 4">Uncharacterized protein</fullName>
    </submittedName>
</protein>
<feature type="compositionally biased region" description="Polar residues" evidence="1">
    <location>
        <begin position="555"/>
        <end position="569"/>
    </location>
</feature>
<feature type="region of interest" description="Disordered" evidence="1">
    <location>
        <begin position="612"/>
        <end position="639"/>
    </location>
</feature>
<dbReference type="GeneID" id="105269080"/>
<organism evidence="2">
    <name type="scientific">Fopius arisanus</name>
    <dbReference type="NCBI Taxonomy" id="64838"/>
    <lineage>
        <taxon>Eukaryota</taxon>
        <taxon>Metazoa</taxon>
        <taxon>Ecdysozoa</taxon>
        <taxon>Arthropoda</taxon>
        <taxon>Hexapoda</taxon>
        <taxon>Insecta</taxon>
        <taxon>Pterygota</taxon>
        <taxon>Neoptera</taxon>
        <taxon>Endopterygota</taxon>
        <taxon>Hymenoptera</taxon>
        <taxon>Apocrita</taxon>
        <taxon>Ichneumonoidea</taxon>
        <taxon>Braconidae</taxon>
        <taxon>Opiinae</taxon>
        <taxon>Fopius</taxon>
    </lineage>
</organism>
<feature type="compositionally biased region" description="Polar residues" evidence="1">
    <location>
        <begin position="420"/>
        <end position="433"/>
    </location>
</feature>
<feature type="compositionally biased region" description="Basic and acidic residues" evidence="1">
    <location>
        <begin position="1"/>
        <end position="12"/>
    </location>
</feature>
<dbReference type="KEGG" id="fas:105269080"/>
<evidence type="ECO:0000313" key="3">
    <source>
        <dbReference type="Proteomes" id="UP000694866"/>
    </source>
</evidence>
<evidence type="ECO:0000313" key="4">
    <source>
        <dbReference type="RefSeq" id="XP_011307373.1"/>
    </source>
</evidence>
<sequence length="734" mass="82850">MGNHKVNEDKPTTSKGEVGHSLQNYRPHQPDTENSDSDRKENQRIHRKKRKCPHEHKKTIPKVLRTSPPPEKDFTSEDENLMLNYLISTNSVDHALCISIWLSLEQKGILPHRAWSLFVHFFSSMLPTYKRYKVPKRVSHKLKRLREIQKGYATASDSDLSSSSSSESNGHQEEESKSLPLPLTDIRTEISSSSGENSPAPDRTIPGINDPLVKTERKSECKRSGEDSPRIESKVLRKYERVSPNSQIDDALNFPLVCSPGSEKFKPMLRACLSPVHSSQEEISDSQIIPETPPRRCKGTTNAICVLELSGLQVRREEIFHEEMDMSDEHSTLQDPLEGAGEFQGPPRDELTLHKKSTPGGYHPYASECTSGSGGSNGAENSKIPGHASDDSPLFRPYRKKKRILNSPGSPVTPERTKTQKSQKQLVGNNPNDSPAIIDLVSPEFPPVNETNNERETTKEKSSPRNSKRIRRSISVESSSPDVLEQLEGDSSGRNRGKKIKTKGGESWRASHRPPANSMSSIPQRDTFVKRKVEKFLDIDSEDSDEGNEGEKSLENNTRGPNAETSTSRGKGPEFSKGRREQTLQVASYEDIAEEQWRKANDWMEPRLAIMENRNEPGGKNSLRNRPVNPRSARPPRYFRSPVRRKPFTLDEDRAMIQALIDYDMIHKGTALRAWEELQRIGVPELSHHSAKSLTNHYANILRWNYRDHTDDPTAIAKFQAAVGKRLKKLQNAK</sequence>
<evidence type="ECO:0000313" key="2">
    <source>
        <dbReference type="EMBL" id="JAG71732.1"/>
    </source>
</evidence>
<feature type="compositionally biased region" description="Acidic residues" evidence="1">
    <location>
        <begin position="539"/>
        <end position="548"/>
    </location>
</feature>
<name>A0A0C9R1U4_9HYME</name>
<gene>
    <name evidence="4" type="primary">LOC105269080</name>
    <name evidence="2" type="ORF">g.51871</name>
</gene>